<dbReference type="EMBL" id="HBIC01006770">
    <property type="protein sequence ID" value="CAE0274694.1"/>
    <property type="molecule type" value="Transcribed_RNA"/>
</dbReference>
<sequence length="147" mass="16972">MDRFQKEVIAKSVCSAIMEGTPISNSWGFPNFLLENEEMLAAFFGEKVYSIYNNLSEQEKRDAIEWYEISGAEINVMTKSTAWEDDDTSFSIDCVHFAASQPEYYRATVAKLVETAYGQLSEDTQRIIYDKFTSEPRVFQDEIDRNK</sequence>
<evidence type="ECO:0000313" key="1">
    <source>
        <dbReference type="EMBL" id="CAE0274694.1"/>
    </source>
</evidence>
<gene>
    <name evidence="1" type="ORF">SELO1098_LOCUS3522</name>
</gene>
<reference evidence="1" key="1">
    <citation type="submission" date="2021-01" db="EMBL/GenBank/DDBJ databases">
        <authorList>
            <person name="Corre E."/>
            <person name="Pelletier E."/>
            <person name="Niang G."/>
            <person name="Scheremetjew M."/>
            <person name="Finn R."/>
            <person name="Kale V."/>
            <person name="Holt S."/>
            <person name="Cochrane G."/>
            <person name="Meng A."/>
            <person name="Brown T."/>
            <person name="Cohen L."/>
        </authorList>
    </citation>
    <scope>NUCLEOTIDE SEQUENCE</scope>
    <source>
        <strain evidence="1">CCAP 955/1</strain>
    </source>
</reference>
<accession>A0A7S3M0F3</accession>
<organism evidence="1">
    <name type="scientific">Spumella elongata</name>
    <dbReference type="NCBI Taxonomy" id="89044"/>
    <lineage>
        <taxon>Eukaryota</taxon>
        <taxon>Sar</taxon>
        <taxon>Stramenopiles</taxon>
        <taxon>Ochrophyta</taxon>
        <taxon>Chrysophyceae</taxon>
        <taxon>Chromulinales</taxon>
        <taxon>Chromulinaceae</taxon>
        <taxon>Spumella</taxon>
    </lineage>
</organism>
<dbReference type="AlphaFoldDB" id="A0A7S3M0F3"/>
<name>A0A7S3M0F3_9STRA</name>
<protein>
    <submittedName>
        <fullName evidence="1">Uncharacterized protein</fullName>
    </submittedName>
</protein>
<proteinExistence type="predicted"/>